<evidence type="ECO:0000256" key="1">
    <source>
        <dbReference type="SAM" id="MobiDB-lite"/>
    </source>
</evidence>
<feature type="signal peptide" evidence="3">
    <location>
        <begin position="1"/>
        <end position="20"/>
    </location>
</feature>
<feature type="compositionally biased region" description="Basic residues" evidence="1">
    <location>
        <begin position="267"/>
        <end position="282"/>
    </location>
</feature>
<evidence type="ECO:0000313" key="6">
    <source>
        <dbReference type="Proteomes" id="UP001197093"/>
    </source>
</evidence>
<accession>A0AAD4F2L0</accession>
<dbReference type="PANTHER" id="PTHR40622">
    <property type="match status" value="1"/>
</dbReference>
<sequence>MLLKPLTVAAGLLAVPATRAFLVPPEVSDADIEIANTIESVGAQVADSQLVNVECPGCPISVQGKHGKNIELQIDRPSHLDLTFSIDHLPDHDRLLVNGFELYPLSDPMHETLFAPQVVDRREKDKRHHREHDRPDGEHHKRPHHLAPQPQRLGFGLNVGPSKKDSDGQFELVEVELQIIEVGVAFRDDIPSVKVKLIKDDKDRLLMSQIEKVERKFLQHPEDECTTLLCKWLAMAREKVKGFKGFGHCHGMKGGMNRHGAGEAPHGHPHPHPHPHPPHPHHPHDPAAGHWPPPPYQERRWGKLFKYIAAHILLPVLIGIVAGVSVSLIGMAVGTVIVSFWRIFFRRRSGHRRHHSGLAHHKAARKEAAVSEEKSGLIEHQDPPPSYEEQETEKTSQV</sequence>
<dbReference type="AlphaFoldDB" id="A0AAD4F2L0"/>
<dbReference type="PANTHER" id="PTHR40622:SF1">
    <property type="match status" value="1"/>
</dbReference>
<dbReference type="EMBL" id="JAHCVI010000001">
    <property type="protein sequence ID" value="KAG7291684.1"/>
    <property type="molecule type" value="Genomic_DNA"/>
</dbReference>
<proteinExistence type="predicted"/>
<keyword evidence="3" id="KW-0732">Signal</keyword>
<evidence type="ECO:0000256" key="2">
    <source>
        <dbReference type="SAM" id="Phobius"/>
    </source>
</evidence>
<dbReference type="Proteomes" id="UP001197093">
    <property type="component" value="Unassembled WGS sequence"/>
</dbReference>
<comment type="caution">
    <text evidence="5">The sequence shown here is derived from an EMBL/GenBank/DDBJ whole genome shotgun (WGS) entry which is preliminary data.</text>
</comment>
<feature type="region of interest" description="Disordered" evidence="1">
    <location>
        <begin position="256"/>
        <end position="293"/>
    </location>
</feature>
<evidence type="ECO:0000313" key="5">
    <source>
        <dbReference type="EMBL" id="KAG7291684.1"/>
    </source>
</evidence>
<keyword evidence="2" id="KW-1133">Transmembrane helix</keyword>
<organism evidence="5 6">
    <name type="scientific">Staphylotrichum longicolle</name>
    <dbReference type="NCBI Taxonomy" id="669026"/>
    <lineage>
        <taxon>Eukaryota</taxon>
        <taxon>Fungi</taxon>
        <taxon>Dikarya</taxon>
        <taxon>Ascomycota</taxon>
        <taxon>Pezizomycotina</taxon>
        <taxon>Sordariomycetes</taxon>
        <taxon>Sordariomycetidae</taxon>
        <taxon>Sordariales</taxon>
        <taxon>Chaetomiaceae</taxon>
        <taxon>Staphylotrichum</taxon>
    </lineage>
</organism>
<keyword evidence="6" id="KW-1185">Reference proteome</keyword>
<feature type="compositionally biased region" description="Basic residues" evidence="1">
    <location>
        <begin position="351"/>
        <end position="364"/>
    </location>
</feature>
<feature type="transmembrane region" description="Helical" evidence="2">
    <location>
        <begin position="312"/>
        <end position="345"/>
    </location>
</feature>
<feature type="region of interest" description="Disordered" evidence="1">
    <location>
        <begin position="351"/>
        <end position="398"/>
    </location>
</feature>
<keyword evidence="2" id="KW-0472">Membrane</keyword>
<protein>
    <recommendedName>
        <fullName evidence="4">DUF7728 domain-containing protein</fullName>
    </recommendedName>
</protein>
<reference evidence="5" key="1">
    <citation type="submission" date="2023-02" db="EMBL/GenBank/DDBJ databases">
        <authorList>
            <person name="Palmer J.M."/>
        </authorList>
    </citation>
    <scope>NUCLEOTIDE SEQUENCE</scope>
    <source>
        <strain evidence="5">FW57</strain>
    </source>
</reference>
<dbReference type="InterPro" id="IPR056145">
    <property type="entry name" value="DUF7728"/>
</dbReference>
<feature type="domain" description="DUF7728" evidence="4">
    <location>
        <begin position="47"/>
        <end position="215"/>
    </location>
</feature>
<keyword evidence="2" id="KW-0812">Transmembrane</keyword>
<name>A0AAD4F2L0_9PEZI</name>
<evidence type="ECO:0000259" key="4">
    <source>
        <dbReference type="Pfam" id="PF24854"/>
    </source>
</evidence>
<gene>
    <name evidence="5" type="ORF">NEMBOFW57_001703</name>
</gene>
<dbReference type="Pfam" id="PF24854">
    <property type="entry name" value="DUF7728"/>
    <property type="match status" value="1"/>
</dbReference>
<evidence type="ECO:0000256" key="3">
    <source>
        <dbReference type="SAM" id="SignalP"/>
    </source>
</evidence>
<feature type="compositionally biased region" description="Basic and acidic residues" evidence="1">
    <location>
        <begin position="365"/>
        <end position="382"/>
    </location>
</feature>
<feature type="chain" id="PRO_5042278409" description="DUF7728 domain-containing protein" evidence="3">
    <location>
        <begin position="21"/>
        <end position="398"/>
    </location>
</feature>
<feature type="region of interest" description="Disordered" evidence="1">
    <location>
        <begin position="121"/>
        <end position="160"/>
    </location>
</feature>